<evidence type="ECO:0000313" key="3">
    <source>
        <dbReference type="EMBL" id="MBB2161970.1"/>
    </source>
</evidence>
<dbReference type="PANTHER" id="PTHR44154:SF1">
    <property type="entry name" value="QUINONE OXIDOREDUCTASE"/>
    <property type="match status" value="1"/>
</dbReference>
<dbReference type="InterPro" id="IPR013149">
    <property type="entry name" value="ADH-like_C"/>
</dbReference>
<dbReference type="GO" id="GO:0016491">
    <property type="term" value="F:oxidoreductase activity"/>
    <property type="evidence" value="ECO:0007669"/>
    <property type="project" value="InterPro"/>
</dbReference>
<evidence type="ECO:0000256" key="1">
    <source>
        <dbReference type="ARBA" id="ARBA00022857"/>
    </source>
</evidence>
<comment type="caution">
    <text evidence="3">The sequence shown here is derived from an EMBL/GenBank/DDBJ whole genome shotgun (WGS) entry which is preliminary data.</text>
</comment>
<dbReference type="Proteomes" id="UP000589085">
    <property type="component" value="Unassembled WGS sequence"/>
</dbReference>
<dbReference type="Gene3D" id="3.90.180.10">
    <property type="entry name" value="Medium-chain alcohol dehydrogenases, catalytic domain"/>
    <property type="match status" value="1"/>
</dbReference>
<keyword evidence="1" id="KW-0521">NADP</keyword>
<accession>A0A7W4NT61</accession>
<dbReference type="PANTHER" id="PTHR44154">
    <property type="entry name" value="QUINONE OXIDOREDUCTASE"/>
    <property type="match status" value="1"/>
</dbReference>
<dbReference type="InterPro" id="IPR051603">
    <property type="entry name" value="Zinc-ADH_QOR/CCCR"/>
</dbReference>
<evidence type="ECO:0000313" key="4">
    <source>
        <dbReference type="Proteomes" id="UP000589085"/>
    </source>
</evidence>
<dbReference type="AlphaFoldDB" id="A0A7W4NT61"/>
<dbReference type="EMBL" id="JABEQJ010000028">
    <property type="protein sequence ID" value="MBB2161970.1"/>
    <property type="molecule type" value="Genomic_DNA"/>
</dbReference>
<dbReference type="SUPFAM" id="SSF51735">
    <property type="entry name" value="NAD(P)-binding Rossmann-fold domains"/>
    <property type="match status" value="1"/>
</dbReference>
<dbReference type="SMART" id="SM00829">
    <property type="entry name" value="PKS_ER"/>
    <property type="match status" value="1"/>
</dbReference>
<evidence type="ECO:0000259" key="2">
    <source>
        <dbReference type="SMART" id="SM00829"/>
    </source>
</evidence>
<reference evidence="3 4" key="1">
    <citation type="submission" date="2020-04" db="EMBL/GenBank/DDBJ databases">
        <title>Description of novel Gluconacetobacter.</title>
        <authorList>
            <person name="Sombolestani A."/>
        </authorList>
    </citation>
    <scope>NUCLEOTIDE SEQUENCE [LARGE SCALE GENOMIC DNA]</scope>
    <source>
        <strain evidence="3 4">LMG 19747</strain>
    </source>
</reference>
<dbReference type="InterPro" id="IPR011032">
    <property type="entry name" value="GroES-like_sf"/>
</dbReference>
<proteinExistence type="predicted"/>
<dbReference type="InterPro" id="IPR013154">
    <property type="entry name" value="ADH-like_N"/>
</dbReference>
<sequence length="346" mass="36124">MRMRAWVQTTFGGPESVTLRDIPRPVPQADEVLVRVEACALNRLDLLQQVAPLVPGFSLPHIAGMDVAGTVSATGGPEGEALVGRPVVIDPVVTCGDCAWCRQDEPGFCPSLRTVGSTRAGGLAEYVAVPARNCHVYDPEHLSPEKMASVPVASVTAWHGLLGAGGLRAGETIVIPGAGSGLGTAGIQIARRTGARVIALAAGPEKCRAAEALGAEIAFDRSAGDWVAAVRDHTGQGADFVWDSVGGAFLQQAIDACRIGGRVVLSGTTAGNDSTIRNTSLFHFGRSLIGHGGYTRREMRETIAAYRTGALAAVIDSLYGFADVPAAFARLRSGQFFGKIVISIRL</sequence>
<dbReference type="Pfam" id="PF00107">
    <property type="entry name" value="ADH_zinc_N"/>
    <property type="match status" value="1"/>
</dbReference>
<organism evidence="3 4">
    <name type="scientific">Gluconacetobacter sacchari</name>
    <dbReference type="NCBI Taxonomy" id="92759"/>
    <lineage>
        <taxon>Bacteria</taxon>
        <taxon>Pseudomonadati</taxon>
        <taxon>Pseudomonadota</taxon>
        <taxon>Alphaproteobacteria</taxon>
        <taxon>Acetobacterales</taxon>
        <taxon>Acetobacteraceae</taxon>
        <taxon>Gluconacetobacter</taxon>
    </lineage>
</organism>
<name>A0A7W4NT61_9PROT</name>
<feature type="domain" description="Enoyl reductase (ER)" evidence="2">
    <location>
        <begin position="12"/>
        <end position="342"/>
    </location>
</feature>
<dbReference type="RefSeq" id="WP_182998795.1">
    <property type="nucleotide sequence ID" value="NZ_JABEQJ010000028.1"/>
</dbReference>
<gene>
    <name evidence="3" type="ORF">HLH48_17685</name>
</gene>
<dbReference type="SUPFAM" id="SSF50129">
    <property type="entry name" value="GroES-like"/>
    <property type="match status" value="1"/>
</dbReference>
<dbReference type="Pfam" id="PF08240">
    <property type="entry name" value="ADH_N"/>
    <property type="match status" value="1"/>
</dbReference>
<dbReference type="InterPro" id="IPR036291">
    <property type="entry name" value="NAD(P)-bd_dom_sf"/>
</dbReference>
<dbReference type="InterPro" id="IPR020843">
    <property type="entry name" value="ER"/>
</dbReference>
<protein>
    <submittedName>
        <fullName evidence="3">Zinc-binding dehydrogenase</fullName>
    </submittedName>
</protein>